<protein>
    <submittedName>
        <fullName evidence="1">Uncharacterized protein</fullName>
    </submittedName>
</protein>
<dbReference type="EMBL" id="JAFREL020000001">
    <property type="protein sequence ID" value="MEO1770258.1"/>
    <property type="molecule type" value="Genomic_DNA"/>
</dbReference>
<evidence type="ECO:0000313" key="1">
    <source>
        <dbReference type="EMBL" id="MEO1770258.1"/>
    </source>
</evidence>
<comment type="caution">
    <text evidence="1">The sequence shown here is derived from an EMBL/GenBank/DDBJ whole genome shotgun (WGS) entry which is preliminary data.</text>
</comment>
<proteinExistence type="predicted"/>
<dbReference type="Proteomes" id="UP000664357">
    <property type="component" value="Unassembled WGS sequence"/>
</dbReference>
<name>A0ABV0ENS5_9ENTE</name>
<gene>
    <name evidence="1" type="ORF">JZO67_002209</name>
</gene>
<evidence type="ECO:0000313" key="2">
    <source>
        <dbReference type="Proteomes" id="UP000664357"/>
    </source>
</evidence>
<organism evidence="1 2">
    <name type="scientific">Candidatus Enterococcus ferrettii</name>
    <dbReference type="NCBI Taxonomy" id="2815324"/>
    <lineage>
        <taxon>Bacteria</taxon>
        <taxon>Bacillati</taxon>
        <taxon>Bacillota</taxon>
        <taxon>Bacilli</taxon>
        <taxon>Lactobacillales</taxon>
        <taxon>Enterococcaceae</taxon>
        <taxon>Enterococcus</taxon>
    </lineage>
</organism>
<keyword evidence="2" id="KW-1185">Reference proteome</keyword>
<accession>A0ABV0ENS5</accession>
<reference evidence="1 2" key="1">
    <citation type="submission" date="2024-02" db="EMBL/GenBank/DDBJ databases">
        <title>The Genome Sequence of Enterococcus sp. DIV0159.</title>
        <authorList>
            <person name="Earl A."/>
            <person name="Manson A."/>
            <person name="Gilmore M."/>
            <person name="Sanders J."/>
            <person name="Shea T."/>
            <person name="Howe W."/>
            <person name="Livny J."/>
            <person name="Cuomo C."/>
            <person name="Neafsey D."/>
            <person name="Birren B."/>
        </authorList>
    </citation>
    <scope>NUCLEOTIDE SEQUENCE [LARGE SCALE GENOMIC DNA]</scope>
    <source>
        <strain evidence="1 2">665A</strain>
    </source>
</reference>
<sequence>MPLVALVFGPLADWVTDILLLGVGVLHKNSYLSFWLFVEPAAEGKRP</sequence>